<dbReference type="PANTHER" id="PTHR19446">
    <property type="entry name" value="REVERSE TRANSCRIPTASES"/>
    <property type="match status" value="1"/>
</dbReference>
<dbReference type="InterPro" id="IPR036691">
    <property type="entry name" value="Endo/exonu/phosph_ase_sf"/>
</dbReference>
<organism evidence="2 3">
    <name type="scientific">Eumeta variegata</name>
    <name type="common">Bagworm moth</name>
    <name type="synonym">Eumeta japonica</name>
    <dbReference type="NCBI Taxonomy" id="151549"/>
    <lineage>
        <taxon>Eukaryota</taxon>
        <taxon>Metazoa</taxon>
        <taxon>Ecdysozoa</taxon>
        <taxon>Arthropoda</taxon>
        <taxon>Hexapoda</taxon>
        <taxon>Insecta</taxon>
        <taxon>Pterygota</taxon>
        <taxon>Neoptera</taxon>
        <taxon>Endopterygota</taxon>
        <taxon>Lepidoptera</taxon>
        <taxon>Glossata</taxon>
        <taxon>Ditrysia</taxon>
        <taxon>Tineoidea</taxon>
        <taxon>Psychidae</taxon>
        <taxon>Oiketicinae</taxon>
        <taxon>Eumeta</taxon>
    </lineage>
</organism>
<name>A0A4C1VLI3_EUMVA</name>
<dbReference type="STRING" id="151549.A0A4C1VLI3"/>
<gene>
    <name evidence="2" type="ORF">EVAR_32425_1</name>
</gene>
<dbReference type="PROSITE" id="PS50878">
    <property type="entry name" value="RT_POL"/>
    <property type="match status" value="1"/>
</dbReference>
<dbReference type="SUPFAM" id="SSF56219">
    <property type="entry name" value="DNase I-like"/>
    <property type="match status" value="1"/>
</dbReference>
<dbReference type="InterPro" id="IPR043502">
    <property type="entry name" value="DNA/RNA_pol_sf"/>
</dbReference>
<dbReference type="Pfam" id="PF14529">
    <property type="entry name" value="Exo_endo_phos_2"/>
    <property type="match status" value="1"/>
</dbReference>
<dbReference type="OrthoDB" id="7382669at2759"/>
<dbReference type="EMBL" id="BGZK01000367">
    <property type="protein sequence ID" value="GBP39493.1"/>
    <property type="molecule type" value="Genomic_DNA"/>
</dbReference>
<dbReference type="AlphaFoldDB" id="A0A4C1VLI3"/>
<dbReference type="Pfam" id="PF00078">
    <property type="entry name" value="RVT_1"/>
    <property type="match status" value="1"/>
</dbReference>
<evidence type="ECO:0000313" key="3">
    <source>
        <dbReference type="Proteomes" id="UP000299102"/>
    </source>
</evidence>
<proteinExistence type="predicted"/>
<accession>A0A4C1VLI3</accession>
<reference evidence="2 3" key="1">
    <citation type="journal article" date="2019" name="Commun. Biol.">
        <title>The bagworm genome reveals a unique fibroin gene that provides high tensile strength.</title>
        <authorList>
            <person name="Kono N."/>
            <person name="Nakamura H."/>
            <person name="Ohtoshi R."/>
            <person name="Tomita M."/>
            <person name="Numata K."/>
            <person name="Arakawa K."/>
        </authorList>
    </citation>
    <scope>NUCLEOTIDE SEQUENCE [LARGE SCALE GENOMIC DNA]</scope>
</reference>
<feature type="domain" description="Reverse transcriptase" evidence="1">
    <location>
        <begin position="390"/>
        <end position="537"/>
    </location>
</feature>
<evidence type="ECO:0000313" key="2">
    <source>
        <dbReference type="EMBL" id="GBP39493.1"/>
    </source>
</evidence>
<dbReference type="Gene3D" id="3.60.10.10">
    <property type="entry name" value="Endonuclease/exonuclease/phosphatase"/>
    <property type="match status" value="1"/>
</dbReference>
<keyword evidence="3" id="KW-1185">Reference proteome</keyword>
<evidence type="ECO:0000259" key="1">
    <source>
        <dbReference type="PROSITE" id="PS50878"/>
    </source>
</evidence>
<dbReference type="SUPFAM" id="SSF56672">
    <property type="entry name" value="DNA/RNA polymerases"/>
    <property type="match status" value="1"/>
</dbReference>
<dbReference type="Proteomes" id="UP000299102">
    <property type="component" value="Unassembled WGS sequence"/>
</dbReference>
<dbReference type="GO" id="GO:0071897">
    <property type="term" value="P:DNA biosynthetic process"/>
    <property type="evidence" value="ECO:0007669"/>
    <property type="project" value="UniProtKB-ARBA"/>
</dbReference>
<dbReference type="GO" id="GO:0003824">
    <property type="term" value="F:catalytic activity"/>
    <property type="evidence" value="ECO:0007669"/>
    <property type="project" value="InterPro"/>
</dbReference>
<dbReference type="InterPro" id="IPR000477">
    <property type="entry name" value="RT_dom"/>
</dbReference>
<dbReference type="InterPro" id="IPR005135">
    <property type="entry name" value="Endo/exonuclease/phosphatase"/>
</dbReference>
<comment type="caution">
    <text evidence="2">The sequence shown here is derived from an EMBL/GenBank/DDBJ whole genome shotgun (WGS) entry which is preliminary data.</text>
</comment>
<sequence>MGLDLVLVQDQYSGEPNLIHIGQHAKAGILACRSDATICMLAHLSTPHCLVGDVEPCDVHVLSCYFQYSEDIDRHLDHLDRVLNTLRGKRNLIGVDCNAHSPLWFCERRQYTRRGPEAEYRRQRMEGFVLGRGLIIHNQKDQPCTFAGPSGESNIDLTIGAEQSAGRVQPADEPVRFRDRVADWDRFESTIRFRIGRIPWGASAARVAETFTDVNSSKKEKGTAGARGRGGVREERALADFRRVRWEYRVAIRETQDEHYKVIADSGNVDPWGLAYRAASGCCLGSRGVVNGLALADGYACDTRGAMSGVLRALCPDDDPGSDTAYYSLVRVAAATTPSGRDAAPLGSAELGKIIGSLPHTAPALDGISSRIIRHVWCAAQQEVVRVYDRCVIEGVFPGVWKRGRLLVLPKGNGRAATDPKAYRPITLLSVLGKILERIFLKQAVNMTANLSASQHGFTVGRSTRTALNSILGTARDSTEKYVQCIFLDISGAFDNAWWPMILTKAKLLRIEKVAQSAHICDRCPTTRSMRCHRPSG</sequence>
<protein>
    <submittedName>
        <fullName evidence="2">Retrovirus-related Pol polyprotein from type-1 retrotransposable element R1</fullName>
    </submittedName>
</protein>